<reference evidence="3 4" key="1">
    <citation type="journal article" date="2012" name="J. Bacteriol.">
        <title>Draft Genome Sequences for Two Metal-Reducing Pelosinus fermentans Strains Isolated from a Cr(VI)-Contaminated Site and for Type Strain R7.</title>
        <authorList>
            <person name="Brown S.D."/>
            <person name="Podar M."/>
            <person name="Klingeman D.M."/>
            <person name="Johnson C.M."/>
            <person name="Yang Z.K."/>
            <person name="Utturkar S.M."/>
            <person name="Land M.L."/>
            <person name="Mosher J.J."/>
            <person name="Hurt R.A.Jr."/>
            <person name="Phelps T.J."/>
            <person name="Palumbo A.V."/>
            <person name="Arkin A.P."/>
            <person name="Hazen T.C."/>
            <person name="Elias D.A."/>
        </authorList>
    </citation>
    <scope>NUCLEOTIDE SEQUENCE [LARGE SCALE GENOMIC DNA]</scope>
    <source>
        <strain evidence="3 4">B4</strain>
    </source>
</reference>
<dbReference type="OrthoDB" id="71707at2"/>
<name>I8RP59_9FIRM</name>
<dbReference type="EMBL" id="AKVJ01000002">
    <property type="protein sequence ID" value="EIW20935.1"/>
    <property type="molecule type" value="Genomic_DNA"/>
</dbReference>
<dbReference type="GO" id="GO:0003677">
    <property type="term" value="F:DNA binding"/>
    <property type="evidence" value="ECO:0007669"/>
    <property type="project" value="UniProtKB-UniRule"/>
</dbReference>
<dbReference type="RefSeq" id="WP_007930219.1">
    <property type="nucleotide sequence ID" value="NZ_AKVJ01000002.1"/>
</dbReference>
<evidence type="ECO:0000259" key="2">
    <source>
        <dbReference type="PROSITE" id="PS51740"/>
    </source>
</evidence>
<dbReference type="InterPro" id="IPR007159">
    <property type="entry name" value="SpoVT-AbrB_dom"/>
</dbReference>
<keyword evidence="1" id="KW-0238">DNA-binding</keyword>
<evidence type="ECO:0000256" key="1">
    <source>
        <dbReference type="PROSITE-ProRule" id="PRU01076"/>
    </source>
</evidence>
<dbReference type="AlphaFoldDB" id="I8RP59"/>
<evidence type="ECO:0000313" key="4">
    <source>
        <dbReference type="Proteomes" id="UP000004324"/>
    </source>
</evidence>
<sequence length="127" mass="14320">MTRILTKNILGREAMDRKRISVSRKRQITIPVKFHEMLGIANEVDCYIKDGALIIKPISPEFTGEFAVEILSDLVAQGLSGEQLLTKFTEMNQKVRPAVELLITEADKTALASHSQDKFQEIFNTDN</sequence>
<feature type="domain" description="SpoVT-AbrB" evidence="2">
    <location>
        <begin position="17"/>
        <end position="60"/>
    </location>
</feature>
<dbReference type="SUPFAM" id="SSF89447">
    <property type="entry name" value="AbrB/MazE/MraZ-like"/>
    <property type="match status" value="1"/>
</dbReference>
<proteinExistence type="predicted"/>
<comment type="caution">
    <text evidence="3">The sequence shown here is derived from an EMBL/GenBank/DDBJ whole genome shotgun (WGS) entry which is preliminary data.</text>
</comment>
<gene>
    <name evidence="3" type="ORF">FB4_1787</name>
</gene>
<dbReference type="PROSITE" id="PS51740">
    <property type="entry name" value="SPOVT_ABRB"/>
    <property type="match status" value="1"/>
</dbReference>
<keyword evidence="4" id="KW-1185">Reference proteome</keyword>
<protein>
    <recommendedName>
        <fullName evidence="2">SpoVT-AbrB domain-containing protein</fullName>
    </recommendedName>
</protein>
<organism evidence="3 4">
    <name type="scientific">Pelosinus fermentans B4</name>
    <dbReference type="NCBI Taxonomy" id="1149862"/>
    <lineage>
        <taxon>Bacteria</taxon>
        <taxon>Bacillati</taxon>
        <taxon>Bacillota</taxon>
        <taxon>Negativicutes</taxon>
        <taxon>Selenomonadales</taxon>
        <taxon>Sporomusaceae</taxon>
        <taxon>Pelosinus</taxon>
    </lineage>
</organism>
<accession>I8RP59</accession>
<dbReference type="Proteomes" id="UP000004324">
    <property type="component" value="Unassembled WGS sequence"/>
</dbReference>
<dbReference type="InterPro" id="IPR037914">
    <property type="entry name" value="SpoVT-AbrB_sf"/>
</dbReference>
<dbReference type="PATRIC" id="fig|1149862.3.peg.62"/>
<evidence type="ECO:0000313" key="3">
    <source>
        <dbReference type="EMBL" id="EIW20935.1"/>
    </source>
</evidence>